<evidence type="ECO:0000313" key="2">
    <source>
        <dbReference type="EMBL" id="CAG8629732.1"/>
    </source>
</evidence>
<feature type="transmembrane region" description="Helical" evidence="1">
    <location>
        <begin position="153"/>
        <end position="170"/>
    </location>
</feature>
<feature type="transmembrane region" description="Helical" evidence="1">
    <location>
        <begin position="175"/>
        <end position="192"/>
    </location>
</feature>
<gene>
    <name evidence="2" type="ORF">DERYTH_LOCUS9084</name>
</gene>
<keyword evidence="1" id="KW-1133">Transmembrane helix</keyword>
<keyword evidence="3" id="KW-1185">Reference proteome</keyword>
<accession>A0A9N9GS28</accession>
<reference evidence="2" key="1">
    <citation type="submission" date="2021-06" db="EMBL/GenBank/DDBJ databases">
        <authorList>
            <person name="Kallberg Y."/>
            <person name="Tangrot J."/>
            <person name="Rosling A."/>
        </authorList>
    </citation>
    <scope>NUCLEOTIDE SEQUENCE</scope>
    <source>
        <strain evidence="2">MA453B</strain>
    </source>
</reference>
<proteinExistence type="predicted"/>
<dbReference type="Proteomes" id="UP000789405">
    <property type="component" value="Unassembled WGS sequence"/>
</dbReference>
<dbReference type="AlphaFoldDB" id="A0A9N9GS28"/>
<comment type="caution">
    <text evidence="2">The sequence shown here is derived from an EMBL/GenBank/DDBJ whole genome shotgun (WGS) entry which is preliminary data.</text>
</comment>
<keyword evidence="1" id="KW-0472">Membrane</keyword>
<feature type="non-terminal residue" evidence="2">
    <location>
        <position position="349"/>
    </location>
</feature>
<protein>
    <submittedName>
        <fullName evidence="2">21711_t:CDS:1</fullName>
    </submittedName>
</protein>
<feature type="transmembrane region" description="Helical" evidence="1">
    <location>
        <begin position="117"/>
        <end position="141"/>
    </location>
</feature>
<name>A0A9N9GS28_9GLOM</name>
<dbReference type="EMBL" id="CAJVPY010004852">
    <property type="protein sequence ID" value="CAG8629732.1"/>
    <property type="molecule type" value="Genomic_DNA"/>
</dbReference>
<dbReference type="OrthoDB" id="10460643at2759"/>
<feature type="transmembrane region" description="Helical" evidence="1">
    <location>
        <begin position="212"/>
        <end position="232"/>
    </location>
</feature>
<sequence>MLICLKIPSFSQIFLYYPEIFIALYSNALSRVIGGFESETIINLCTSRIQIVEIGKKAFLNTKEKGTEEETNKIDVKKLHIYLFFGYLLLPCKHSGTFKFSEHKFPLFRPERCIIELCYLMLRLCGCTFICSTASFLTYNMLVFTNNSSPDKFSVFLMLALVFQLVSIFASARHFYLFVYTCISFFYLIQSLPTDHKYDYVQFEVNFILPSFYSIIIISISIRLFLFFLIFLTGNQIIYPSLASTVFEVLLTLALLRPISNAESQAIDKWYDNHSTRVKVSICRKNPAKNHIEVIQVPDPEKEPTSDLENQAILLGMQLNFEEDDNFEEEELDIFNFMIYLLLEMKFFA</sequence>
<evidence type="ECO:0000313" key="3">
    <source>
        <dbReference type="Proteomes" id="UP000789405"/>
    </source>
</evidence>
<keyword evidence="1" id="KW-0812">Transmembrane</keyword>
<evidence type="ECO:0000256" key="1">
    <source>
        <dbReference type="SAM" id="Phobius"/>
    </source>
</evidence>
<organism evidence="2 3">
    <name type="scientific">Dentiscutata erythropus</name>
    <dbReference type="NCBI Taxonomy" id="1348616"/>
    <lineage>
        <taxon>Eukaryota</taxon>
        <taxon>Fungi</taxon>
        <taxon>Fungi incertae sedis</taxon>
        <taxon>Mucoromycota</taxon>
        <taxon>Glomeromycotina</taxon>
        <taxon>Glomeromycetes</taxon>
        <taxon>Diversisporales</taxon>
        <taxon>Gigasporaceae</taxon>
        <taxon>Dentiscutata</taxon>
    </lineage>
</organism>